<dbReference type="InterPro" id="IPR037439">
    <property type="entry name" value="Branching_enzy"/>
</dbReference>
<evidence type="ECO:0000256" key="10">
    <source>
        <dbReference type="ARBA" id="ARBA00023277"/>
    </source>
</evidence>
<dbReference type="FunFam" id="3.20.20.80:FF:000003">
    <property type="entry name" value="1,4-alpha-glucan branching enzyme GlgB"/>
    <property type="match status" value="1"/>
</dbReference>
<evidence type="ECO:0000256" key="7">
    <source>
        <dbReference type="ARBA" id="ARBA00022679"/>
    </source>
</evidence>
<keyword evidence="6 11" id="KW-0328">Glycosyltransferase</keyword>
<comment type="similarity">
    <text evidence="4 11">Belongs to the glycosyl hydrolase 13 family. GlgB subfamily.</text>
</comment>
<feature type="compositionally biased region" description="Basic residues" evidence="13">
    <location>
        <begin position="650"/>
        <end position="660"/>
    </location>
</feature>
<comment type="function">
    <text evidence="2 11">Catalyzes the formation of the alpha-1,6-glucosidic linkages in glycogen by scission of a 1,4-alpha-linked oligosaccharide from growing alpha-1,4-glucan chains and the subsequent attachment of the oligosaccharide to the alpha-1,6 position.</text>
</comment>
<dbReference type="FunFam" id="2.60.40.1180:FF:000002">
    <property type="entry name" value="1,4-alpha-glucan branching enzyme GlgB"/>
    <property type="match status" value="1"/>
</dbReference>
<gene>
    <name evidence="11 15" type="primary">glgB</name>
    <name evidence="15" type="ORF">H8698_12050</name>
</gene>
<dbReference type="EC" id="2.4.1.18" evidence="11"/>
<evidence type="ECO:0000256" key="6">
    <source>
        <dbReference type="ARBA" id="ARBA00022676"/>
    </source>
</evidence>
<comment type="catalytic activity">
    <reaction evidence="1 11">
        <text>Transfers a segment of a (1-&gt;4)-alpha-D-glucan chain to a primary hydroxy group in a similar glucan chain.</text>
        <dbReference type="EC" id="2.4.1.18"/>
    </reaction>
</comment>
<dbReference type="Proteomes" id="UP000611762">
    <property type="component" value="Unassembled WGS sequence"/>
</dbReference>
<comment type="subunit">
    <text evidence="11">Monomer.</text>
</comment>
<comment type="pathway">
    <text evidence="3 11">Glycan biosynthesis; glycogen biosynthesis.</text>
</comment>
<organism evidence="15 16">
    <name type="scientific">Congzhengia minquanensis</name>
    <dbReference type="NCBI Taxonomy" id="2763657"/>
    <lineage>
        <taxon>Bacteria</taxon>
        <taxon>Bacillati</taxon>
        <taxon>Bacillota</taxon>
        <taxon>Clostridia</taxon>
        <taxon>Eubacteriales</taxon>
        <taxon>Oscillospiraceae</taxon>
        <taxon>Congzhengia</taxon>
    </lineage>
</organism>
<keyword evidence="8" id="KW-0136">Cellulose degradation</keyword>
<dbReference type="GO" id="GO:0043169">
    <property type="term" value="F:cation binding"/>
    <property type="evidence" value="ECO:0007669"/>
    <property type="project" value="InterPro"/>
</dbReference>
<reference evidence="15" key="1">
    <citation type="submission" date="2020-08" db="EMBL/GenBank/DDBJ databases">
        <title>Genome public.</title>
        <authorList>
            <person name="Liu C."/>
            <person name="Sun Q."/>
        </authorList>
    </citation>
    <scope>NUCLEOTIDE SEQUENCE</scope>
    <source>
        <strain evidence="15">H8</strain>
    </source>
</reference>
<keyword evidence="16" id="KW-1185">Reference proteome</keyword>
<dbReference type="InterPro" id="IPR044143">
    <property type="entry name" value="GlgB_N_E_set_prok"/>
</dbReference>
<dbReference type="SUPFAM" id="SSF51011">
    <property type="entry name" value="Glycosyl hydrolase domain"/>
    <property type="match status" value="1"/>
</dbReference>
<proteinExistence type="inferred from homology"/>
<keyword evidence="9 11" id="KW-0320">Glycogen biosynthesis</keyword>
<evidence type="ECO:0000259" key="14">
    <source>
        <dbReference type="SMART" id="SM00642"/>
    </source>
</evidence>
<dbReference type="GO" id="GO:0003844">
    <property type="term" value="F:1,4-alpha-glucan branching enzyme activity"/>
    <property type="evidence" value="ECO:0007669"/>
    <property type="project" value="UniProtKB-UniRule"/>
</dbReference>
<protein>
    <recommendedName>
        <fullName evidence="11">1,4-alpha-glucan branching enzyme GlgB</fullName>
        <ecNumber evidence="11">2.4.1.18</ecNumber>
    </recommendedName>
    <alternativeName>
        <fullName evidence="11">1,4-alpha-D-glucan:1,4-alpha-D-glucan 6-glucosyl-transferase</fullName>
    </alternativeName>
    <alternativeName>
        <fullName evidence="11">Alpha-(1-&gt;4)-glucan branching enzyme</fullName>
    </alternativeName>
    <alternativeName>
        <fullName evidence="11">Glycogen branching enzyme</fullName>
        <shortName evidence="11">BE</shortName>
    </alternativeName>
</protein>
<dbReference type="InterPro" id="IPR006047">
    <property type="entry name" value="GH13_cat_dom"/>
</dbReference>
<dbReference type="Gene3D" id="2.60.40.10">
    <property type="entry name" value="Immunoglobulins"/>
    <property type="match status" value="1"/>
</dbReference>
<dbReference type="NCBIfam" id="TIGR01515">
    <property type="entry name" value="branching_enzym"/>
    <property type="match status" value="1"/>
</dbReference>
<keyword evidence="5 11" id="KW-0321">Glycogen metabolism</keyword>
<dbReference type="InterPro" id="IPR006048">
    <property type="entry name" value="A-amylase/branching_C"/>
</dbReference>
<evidence type="ECO:0000256" key="8">
    <source>
        <dbReference type="ARBA" id="ARBA00023001"/>
    </source>
</evidence>
<dbReference type="GO" id="GO:0005829">
    <property type="term" value="C:cytosol"/>
    <property type="evidence" value="ECO:0007669"/>
    <property type="project" value="TreeGrafter"/>
</dbReference>
<sequence>MNNSDNSLAEYLFHEGTNFCSYDYLGAHFVSDTMCAFRVWAPAASAVFITGDFCGWAEDKYEAHRITQGGIFECIIDGIQEFDCYKFIIKTQNGDTLYKADPYAVHSETRPGTASKVYDLSGYCWKDLKWMNSRRGSLFDKPVNIYELHFGSWKRYQDGSVFSYDKMADEIIPYVKDMGFTHIELMPISEYPYDKSWGYQVTGYFAPTSRYGTPKDFMAFVDKCHQAGIGVILDWVPAHFPKDAHGLSDFDGTSCYEYEDPKKREHPDWGTRIFDYGKNEVRCFLISNACYWFEKYHVDGLRVDAVASMLYLDYGKKQGEWTPNKFGGNGNLEAKEFLQKLNSRVFEAFGNVMMIAEESTSWPLITYPVDVGGLGFNFKWNMGWMNDSLLYMEQDPFFRKGVHNKLTFSMTYAFSENFILPLSHDEVVHGKKSLLSKMPGEDDAKFANLRAYLGYMYAHPGKKLLFMGAEFGQFIEWNEEQELDWNLLAYKTHKQQQEYTKALCRFYLETPALWELDVTWEGFEWADVDDAINNVLAFFRRDKEGNMVLAASNFSSVHYTDYKIGVPSRGNYTEVFTSDAAAFGGSGIQNGKVTAKSGEMHGQKYFISLNLAPFSTIYLFKKKPVNRKAKPVSKDLASASEKSLKEPAKKTKQKRKTKQK</sequence>
<accession>A0A926DQZ7</accession>
<evidence type="ECO:0000256" key="13">
    <source>
        <dbReference type="SAM" id="MobiDB-lite"/>
    </source>
</evidence>
<dbReference type="CDD" id="cd02855">
    <property type="entry name" value="E_set_GBE_prok_N"/>
    <property type="match status" value="1"/>
</dbReference>
<dbReference type="InterPro" id="IPR006407">
    <property type="entry name" value="GlgB"/>
</dbReference>
<dbReference type="SMART" id="SM00642">
    <property type="entry name" value="Aamy"/>
    <property type="match status" value="1"/>
</dbReference>
<dbReference type="PIRSF" id="PIRSF000463">
    <property type="entry name" value="GlgB"/>
    <property type="match status" value="1"/>
</dbReference>
<dbReference type="CDD" id="cd11322">
    <property type="entry name" value="AmyAc_Glg_BE"/>
    <property type="match status" value="1"/>
</dbReference>
<dbReference type="InterPro" id="IPR017853">
    <property type="entry name" value="GH"/>
</dbReference>
<feature type="active site" description="Proton donor" evidence="11 12">
    <location>
        <position position="357"/>
    </location>
</feature>
<dbReference type="Gene3D" id="3.20.20.80">
    <property type="entry name" value="Glycosidases"/>
    <property type="match status" value="1"/>
</dbReference>
<keyword evidence="10 11" id="KW-0119">Carbohydrate metabolism</keyword>
<dbReference type="EMBL" id="JACRSU010000005">
    <property type="protein sequence ID" value="MBC8541710.1"/>
    <property type="molecule type" value="Genomic_DNA"/>
</dbReference>
<keyword evidence="8" id="KW-0624">Polysaccharide degradation</keyword>
<dbReference type="GO" id="GO:0004553">
    <property type="term" value="F:hydrolase activity, hydrolyzing O-glycosyl compounds"/>
    <property type="evidence" value="ECO:0007669"/>
    <property type="project" value="InterPro"/>
</dbReference>
<name>A0A926DQZ7_9FIRM</name>
<evidence type="ECO:0000256" key="2">
    <source>
        <dbReference type="ARBA" id="ARBA00002953"/>
    </source>
</evidence>
<feature type="region of interest" description="Disordered" evidence="13">
    <location>
        <begin position="626"/>
        <end position="660"/>
    </location>
</feature>
<dbReference type="Pfam" id="PF02922">
    <property type="entry name" value="CBM_48"/>
    <property type="match status" value="1"/>
</dbReference>
<dbReference type="RefSeq" id="WP_249313729.1">
    <property type="nucleotide sequence ID" value="NZ_JACRSU010000005.1"/>
</dbReference>
<dbReference type="GO" id="GO:0030245">
    <property type="term" value="P:cellulose catabolic process"/>
    <property type="evidence" value="ECO:0007669"/>
    <property type="project" value="UniProtKB-KW"/>
</dbReference>
<dbReference type="Pfam" id="PF02806">
    <property type="entry name" value="Alpha-amylase_C"/>
    <property type="match status" value="1"/>
</dbReference>
<evidence type="ECO:0000313" key="16">
    <source>
        <dbReference type="Proteomes" id="UP000611762"/>
    </source>
</evidence>
<evidence type="ECO:0000256" key="3">
    <source>
        <dbReference type="ARBA" id="ARBA00004964"/>
    </source>
</evidence>
<dbReference type="InterPro" id="IPR013783">
    <property type="entry name" value="Ig-like_fold"/>
</dbReference>
<dbReference type="Pfam" id="PF00128">
    <property type="entry name" value="Alpha-amylase"/>
    <property type="match status" value="1"/>
</dbReference>
<dbReference type="GO" id="GO:0005978">
    <property type="term" value="P:glycogen biosynthetic process"/>
    <property type="evidence" value="ECO:0007669"/>
    <property type="project" value="UniProtKB-UniRule"/>
</dbReference>
<evidence type="ECO:0000256" key="5">
    <source>
        <dbReference type="ARBA" id="ARBA00022600"/>
    </source>
</evidence>
<dbReference type="InterPro" id="IPR014756">
    <property type="entry name" value="Ig_E-set"/>
</dbReference>
<comment type="caution">
    <text evidence="15">The sequence shown here is derived from an EMBL/GenBank/DDBJ whole genome shotgun (WGS) entry which is preliminary data.</text>
</comment>
<dbReference type="SUPFAM" id="SSF81296">
    <property type="entry name" value="E set domains"/>
    <property type="match status" value="1"/>
</dbReference>
<dbReference type="InterPro" id="IPR013780">
    <property type="entry name" value="Glyco_hydro_b"/>
</dbReference>
<feature type="active site" description="Nucleophile" evidence="11 12">
    <location>
        <position position="304"/>
    </location>
</feature>
<dbReference type="SUPFAM" id="SSF51445">
    <property type="entry name" value="(Trans)glycosidases"/>
    <property type="match status" value="1"/>
</dbReference>
<dbReference type="NCBIfam" id="NF003811">
    <property type="entry name" value="PRK05402.1"/>
    <property type="match status" value="1"/>
</dbReference>
<dbReference type="PANTHER" id="PTHR43651">
    <property type="entry name" value="1,4-ALPHA-GLUCAN-BRANCHING ENZYME"/>
    <property type="match status" value="1"/>
</dbReference>
<evidence type="ECO:0000256" key="12">
    <source>
        <dbReference type="PIRSR" id="PIRSR000463-1"/>
    </source>
</evidence>
<dbReference type="PANTHER" id="PTHR43651:SF3">
    <property type="entry name" value="1,4-ALPHA-GLUCAN-BRANCHING ENZYME"/>
    <property type="match status" value="1"/>
</dbReference>
<dbReference type="Gene3D" id="2.60.40.1180">
    <property type="entry name" value="Golgi alpha-mannosidase II"/>
    <property type="match status" value="1"/>
</dbReference>
<evidence type="ECO:0000256" key="1">
    <source>
        <dbReference type="ARBA" id="ARBA00000826"/>
    </source>
</evidence>
<evidence type="ECO:0000256" key="4">
    <source>
        <dbReference type="ARBA" id="ARBA00009000"/>
    </source>
</evidence>
<evidence type="ECO:0000256" key="11">
    <source>
        <dbReference type="HAMAP-Rule" id="MF_00685"/>
    </source>
</evidence>
<dbReference type="HAMAP" id="MF_00685">
    <property type="entry name" value="GlgB"/>
    <property type="match status" value="1"/>
</dbReference>
<feature type="domain" description="Glycosyl hydrolase family 13 catalytic" evidence="14">
    <location>
        <begin position="150"/>
        <end position="496"/>
    </location>
</feature>
<evidence type="ECO:0000313" key="15">
    <source>
        <dbReference type="EMBL" id="MBC8541710.1"/>
    </source>
</evidence>
<keyword evidence="7 11" id="KW-0808">Transferase</keyword>
<dbReference type="AlphaFoldDB" id="A0A926DQZ7"/>
<dbReference type="NCBIfam" id="NF008967">
    <property type="entry name" value="PRK12313.1"/>
    <property type="match status" value="1"/>
</dbReference>
<evidence type="ECO:0000256" key="9">
    <source>
        <dbReference type="ARBA" id="ARBA00023056"/>
    </source>
</evidence>
<dbReference type="InterPro" id="IPR004193">
    <property type="entry name" value="Glyco_hydro_13_N"/>
</dbReference>